<evidence type="ECO:0000313" key="9">
    <source>
        <dbReference type="Proteomes" id="UP000193862"/>
    </source>
</evidence>
<dbReference type="AlphaFoldDB" id="A0A1Y5S4C1"/>
<evidence type="ECO:0000313" key="8">
    <source>
        <dbReference type="EMBL" id="SLN32086.1"/>
    </source>
</evidence>
<keyword evidence="9" id="KW-1185">Reference proteome</keyword>
<dbReference type="InterPro" id="IPR001431">
    <property type="entry name" value="Pept_M16_Zn_BS"/>
</dbReference>
<keyword evidence="8" id="KW-0378">Hydrolase</keyword>
<evidence type="ECO:0000256" key="1">
    <source>
        <dbReference type="ARBA" id="ARBA00001947"/>
    </source>
</evidence>
<dbReference type="FunFam" id="3.30.830.10:FF:000008">
    <property type="entry name" value="Mitochondrial-processing peptidase subunit beta"/>
    <property type="match status" value="1"/>
</dbReference>
<dbReference type="Pfam" id="PF00675">
    <property type="entry name" value="Peptidase_M16"/>
    <property type="match status" value="1"/>
</dbReference>
<dbReference type="Pfam" id="PF05193">
    <property type="entry name" value="Peptidase_M16_C"/>
    <property type="match status" value="1"/>
</dbReference>
<dbReference type="EMBL" id="FWFS01000003">
    <property type="protein sequence ID" value="SLN32086.1"/>
    <property type="molecule type" value="Genomic_DNA"/>
</dbReference>
<protein>
    <submittedName>
        <fullName evidence="8">Protease 3</fullName>
        <ecNumber evidence="8">3.4.24.55</ecNumber>
    </submittedName>
</protein>
<dbReference type="InterPro" id="IPR050361">
    <property type="entry name" value="MPP/UQCRC_Complex"/>
</dbReference>
<reference evidence="8 9" key="1">
    <citation type="submission" date="2017-03" db="EMBL/GenBank/DDBJ databases">
        <authorList>
            <person name="Afonso C.L."/>
            <person name="Miller P.J."/>
            <person name="Scott M.A."/>
            <person name="Spackman E."/>
            <person name="Goraichik I."/>
            <person name="Dimitrov K.M."/>
            <person name="Suarez D.L."/>
            <person name="Swayne D.E."/>
        </authorList>
    </citation>
    <scope>NUCLEOTIDE SEQUENCE [LARGE SCALE GENOMIC DNA]</scope>
    <source>
        <strain evidence="8 9">CECT 8620</strain>
    </source>
</reference>
<evidence type="ECO:0000256" key="4">
    <source>
        <dbReference type="RuleBase" id="RU004447"/>
    </source>
</evidence>
<gene>
    <name evidence="8" type="primary">ptrA_1</name>
    <name evidence="8" type="ORF">AQS8620_01057</name>
</gene>
<organism evidence="8 9">
    <name type="scientific">Aquimixticola soesokkakensis</name>
    <dbReference type="NCBI Taxonomy" id="1519096"/>
    <lineage>
        <taxon>Bacteria</taxon>
        <taxon>Pseudomonadati</taxon>
        <taxon>Pseudomonadota</taxon>
        <taxon>Alphaproteobacteria</taxon>
        <taxon>Rhodobacterales</taxon>
        <taxon>Paracoccaceae</taxon>
        <taxon>Aquimixticola</taxon>
    </lineage>
</organism>
<evidence type="ECO:0000256" key="2">
    <source>
        <dbReference type="ARBA" id="ARBA00007261"/>
    </source>
</evidence>
<feature type="domain" description="Peptidase M16 N-terminal" evidence="6">
    <location>
        <begin position="13"/>
        <end position="160"/>
    </location>
</feature>
<dbReference type="Proteomes" id="UP000193862">
    <property type="component" value="Unassembled WGS sequence"/>
</dbReference>
<evidence type="ECO:0000256" key="3">
    <source>
        <dbReference type="ARBA" id="ARBA00023049"/>
    </source>
</evidence>
<dbReference type="InterPro" id="IPR011765">
    <property type="entry name" value="Pept_M16_N"/>
</dbReference>
<feature type="domain" description="Peptidase M16 C-terminal" evidence="7">
    <location>
        <begin position="168"/>
        <end position="337"/>
    </location>
</feature>
<evidence type="ECO:0000256" key="5">
    <source>
        <dbReference type="SAM" id="Coils"/>
    </source>
</evidence>
<dbReference type="PANTHER" id="PTHR11851:SF49">
    <property type="entry name" value="MITOCHONDRIAL-PROCESSING PEPTIDASE SUBUNIT ALPHA"/>
    <property type="match status" value="1"/>
</dbReference>
<evidence type="ECO:0000259" key="6">
    <source>
        <dbReference type="Pfam" id="PF00675"/>
    </source>
</evidence>
<dbReference type="Gene3D" id="3.30.830.10">
    <property type="entry name" value="Metalloenzyme, LuxS/M16 peptidase-like"/>
    <property type="match status" value="2"/>
</dbReference>
<proteinExistence type="inferred from homology"/>
<accession>A0A1Y5S4C1</accession>
<dbReference type="RefSeq" id="WP_085835793.1">
    <property type="nucleotide sequence ID" value="NZ_FWFS01000003.1"/>
</dbReference>
<dbReference type="SUPFAM" id="SSF63411">
    <property type="entry name" value="LuxS/MPP-like metallohydrolase"/>
    <property type="match status" value="2"/>
</dbReference>
<comment type="cofactor">
    <cofactor evidence="1">
        <name>Zn(2+)</name>
        <dbReference type="ChEBI" id="CHEBI:29105"/>
    </cofactor>
</comment>
<dbReference type="PANTHER" id="PTHR11851">
    <property type="entry name" value="METALLOPROTEASE"/>
    <property type="match status" value="1"/>
</dbReference>
<dbReference type="EC" id="3.4.24.55" evidence="8"/>
<sequence length="419" mass="45854">MTVQTHTLSNGFRIVTENMPSLESASIGIWVSAGGRHERPEQNGIAHFLEHMAFKGTTTRSPLQIAEVLEDVGGYLNAYTSKENTAYYARVLGQDVPLALDVIADILLNPVFDPREIEVERGVILQEIGQALDTPDDVVFDWLQEVAYPDQPMGRTILGPAERVSAFGAQDFRRFVEERYGPEQMVLAAAGAVDHDAIVRAAQALFGHLPKRSSLVALPADFQGGEFRKSKKLEQVHFTLGFESPGYTHDDIYISNTYSIVMGGGMSSRLFQEIREKRGLCYSIYAHAGSYADTGMTTIYAGTGKDEIAQLAEVTIDELKRAADSITEEEVARARAQQKASLLMGLESPSNRAERMARLIGIWNRMPPLEETVARIDAVSLADVRNFAGSLVQAKSAMALYGPVSGAPGLDALLRRFAA</sequence>
<dbReference type="GO" id="GO:0004222">
    <property type="term" value="F:metalloendopeptidase activity"/>
    <property type="evidence" value="ECO:0007669"/>
    <property type="project" value="UniProtKB-EC"/>
</dbReference>
<dbReference type="PROSITE" id="PS00143">
    <property type="entry name" value="INSULINASE"/>
    <property type="match status" value="1"/>
</dbReference>
<dbReference type="GO" id="GO:0046872">
    <property type="term" value="F:metal ion binding"/>
    <property type="evidence" value="ECO:0007669"/>
    <property type="project" value="InterPro"/>
</dbReference>
<keyword evidence="3" id="KW-0482">Metalloprotease</keyword>
<dbReference type="OrthoDB" id="9811314at2"/>
<dbReference type="InterPro" id="IPR007863">
    <property type="entry name" value="Peptidase_M16_C"/>
</dbReference>
<keyword evidence="8" id="KW-0645">Protease</keyword>
<keyword evidence="5" id="KW-0175">Coiled coil</keyword>
<dbReference type="GO" id="GO:0006508">
    <property type="term" value="P:proteolysis"/>
    <property type="evidence" value="ECO:0007669"/>
    <property type="project" value="UniProtKB-KW"/>
</dbReference>
<dbReference type="InterPro" id="IPR011249">
    <property type="entry name" value="Metalloenz_LuxS/M16"/>
</dbReference>
<name>A0A1Y5S4C1_9RHOB</name>
<comment type="similarity">
    <text evidence="2 4">Belongs to the peptidase M16 family.</text>
</comment>
<feature type="coiled-coil region" evidence="5">
    <location>
        <begin position="309"/>
        <end position="339"/>
    </location>
</feature>
<evidence type="ECO:0000259" key="7">
    <source>
        <dbReference type="Pfam" id="PF05193"/>
    </source>
</evidence>